<dbReference type="Gene3D" id="3.60.120.10">
    <property type="entry name" value="Anthranilate synthase"/>
    <property type="match status" value="1"/>
</dbReference>
<dbReference type="InterPro" id="IPR006805">
    <property type="entry name" value="Anth_synth_I_N"/>
</dbReference>
<dbReference type="NCBIfam" id="TIGR00553">
    <property type="entry name" value="pabB"/>
    <property type="match status" value="1"/>
</dbReference>
<dbReference type="InterPro" id="IPR005801">
    <property type="entry name" value="ADC_synthase"/>
</dbReference>
<dbReference type="RefSeq" id="WP_284216587.1">
    <property type="nucleotide sequence ID" value="NZ_BSOT01000005.1"/>
</dbReference>
<dbReference type="PRINTS" id="PR00095">
    <property type="entry name" value="ANTSNTHASEI"/>
</dbReference>
<dbReference type="GO" id="GO:0046820">
    <property type="term" value="F:4-amino-4-deoxychorismate synthase activity"/>
    <property type="evidence" value="ECO:0007669"/>
    <property type="project" value="UniProtKB-EC"/>
</dbReference>
<comment type="caution">
    <text evidence="5">The sequence shown here is derived from an EMBL/GenBank/DDBJ whole genome shotgun (WGS) entry which is preliminary data.</text>
</comment>
<feature type="domain" description="Anthranilate synthase component I N-terminal" evidence="4">
    <location>
        <begin position="17"/>
        <end position="170"/>
    </location>
</feature>
<reference evidence="5" key="2">
    <citation type="submission" date="2023-01" db="EMBL/GenBank/DDBJ databases">
        <title>Draft genome sequence of Agaribacter marinus strain NBRC 110023.</title>
        <authorList>
            <person name="Sun Q."/>
            <person name="Mori K."/>
        </authorList>
    </citation>
    <scope>NUCLEOTIDE SEQUENCE</scope>
    <source>
        <strain evidence="5">NBRC 110023</strain>
    </source>
</reference>
<feature type="domain" description="Chorismate-utilising enzyme C-terminal" evidence="3">
    <location>
        <begin position="208"/>
        <end position="466"/>
    </location>
</feature>
<name>A0AA37T106_9ALTE</name>
<dbReference type="SUPFAM" id="SSF56322">
    <property type="entry name" value="ADC synthase"/>
    <property type="match status" value="1"/>
</dbReference>
<sequence>MSQQKIQITKIDLPYSTSHELFRHVEAQAWSILLDTSNNRLSDGRYDIIVHSPTFTYEFWATTGSGKSKVTTYNEHHSLPNVSTQTCPYTALSILQKAFDAKVIKDISDENETLSNLPFKLGAMGLFGYDVNTATDKIRDNSPTQYALPDIAVGFYEQSLIFDNYTGNIYHCSAVSNTDAWLAPFFRRLPKTPTSFQLMSSWSSNMSEKSYCAKLAEIDNYLRAGDCYQINFAQRFNASYYGSEWEAYRLLSSKNKAPFSAFIRLENAAVLSVSPERFLKVKNRHVETKPIKGTRKRDDDPNVDQALASELQASEKDRAENLMIVDLLRNDLSKHCKPFSVQVPSLFSLESYPAVHHLVTTVIGELKEEASPFELLKGAFPGGSITGAPKVRAMQIIQALEPDKRSIYCGSIGYVGIHGDMDTNICIRTVLAETATDGSKQMYCWAGGGIVLDSKADAEYQETFDKVARILPVFEQTLGNHTSKKSANKDSFS</sequence>
<dbReference type="EMBL" id="BSOT01000005">
    <property type="protein sequence ID" value="GLR70283.1"/>
    <property type="molecule type" value="Genomic_DNA"/>
</dbReference>
<evidence type="ECO:0000313" key="6">
    <source>
        <dbReference type="Proteomes" id="UP001156601"/>
    </source>
</evidence>
<proteinExistence type="predicted"/>
<organism evidence="5 6">
    <name type="scientific">Agaribacter marinus</name>
    <dbReference type="NCBI Taxonomy" id="1431249"/>
    <lineage>
        <taxon>Bacteria</taxon>
        <taxon>Pseudomonadati</taxon>
        <taxon>Pseudomonadota</taxon>
        <taxon>Gammaproteobacteria</taxon>
        <taxon>Alteromonadales</taxon>
        <taxon>Alteromonadaceae</taxon>
        <taxon>Agaribacter</taxon>
    </lineage>
</organism>
<dbReference type="InterPro" id="IPR015890">
    <property type="entry name" value="Chorismate_C"/>
</dbReference>
<evidence type="ECO:0000256" key="1">
    <source>
        <dbReference type="ARBA" id="ARBA00013139"/>
    </source>
</evidence>
<protein>
    <recommendedName>
        <fullName evidence="1">aminodeoxychorismate synthase</fullName>
        <ecNumber evidence="1">2.6.1.85</ecNumber>
    </recommendedName>
</protein>
<evidence type="ECO:0000259" key="4">
    <source>
        <dbReference type="Pfam" id="PF04715"/>
    </source>
</evidence>
<dbReference type="AlphaFoldDB" id="A0AA37T106"/>
<dbReference type="PANTHER" id="PTHR11236:SF50">
    <property type="entry name" value="AMINODEOXYCHORISMATE SYNTHASE COMPONENT 1"/>
    <property type="match status" value="1"/>
</dbReference>
<accession>A0AA37T106</accession>
<reference evidence="5" key="1">
    <citation type="journal article" date="2014" name="Int. J. Syst. Evol. Microbiol.">
        <title>Complete genome sequence of Corynebacterium casei LMG S-19264T (=DSM 44701T), isolated from a smear-ripened cheese.</title>
        <authorList>
            <consortium name="US DOE Joint Genome Institute (JGI-PGF)"/>
            <person name="Walter F."/>
            <person name="Albersmeier A."/>
            <person name="Kalinowski J."/>
            <person name="Ruckert C."/>
        </authorList>
    </citation>
    <scope>NUCLEOTIDE SEQUENCE</scope>
    <source>
        <strain evidence="5">NBRC 110023</strain>
    </source>
</reference>
<dbReference type="Proteomes" id="UP001156601">
    <property type="component" value="Unassembled WGS sequence"/>
</dbReference>
<gene>
    <name evidence="5" type="ORF">GCM10007852_11910</name>
</gene>
<keyword evidence="6" id="KW-1185">Reference proteome</keyword>
<dbReference type="InterPro" id="IPR019999">
    <property type="entry name" value="Anth_synth_I-like"/>
</dbReference>
<evidence type="ECO:0000259" key="3">
    <source>
        <dbReference type="Pfam" id="PF00425"/>
    </source>
</evidence>
<dbReference type="InterPro" id="IPR005802">
    <property type="entry name" value="ADC_synth_comp_1"/>
</dbReference>
<dbReference type="Pfam" id="PF00425">
    <property type="entry name" value="Chorismate_bind"/>
    <property type="match status" value="1"/>
</dbReference>
<dbReference type="Pfam" id="PF04715">
    <property type="entry name" value="Anth_synt_I_N"/>
    <property type="match status" value="1"/>
</dbReference>
<dbReference type="EC" id="2.6.1.85" evidence="1"/>
<evidence type="ECO:0000256" key="2">
    <source>
        <dbReference type="ARBA" id="ARBA00022679"/>
    </source>
</evidence>
<dbReference type="PANTHER" id="PTHR11236">
    <property type="entry name" value="AMINOBENZOATE/ANTHRANILATE SYNTHASE"/>
    <property type="match status" value="1"/>
</dbReference>
<dbReference type="GO" id="GO:0009396">
    <property type="term" value="P:folic acid-containing compound biosynthetic process"/>
    <property type="evidence" value="ECO:0007669"/>
    <property type="project" value="InterPro"/>
</dbReference>
<evidence type="ECO:0000313" key="5">
    <source>
        <dbReference type="EMBL" id="GLR70283.1"/>
    </source>
</evidence>
<keyword evidence="2" id="KW-0808">Transferase</keyword>
<dbReference type="GO" id="GO:0000162">
    <property type="term" value="P:L-tryptophan biosynthetic process"/>
    <property type="evidence" value="ECO:0007669"/>
    <property type="project" value="TreeGrafter"/>
</dbReference>